<proteinExistence type="predicted"/>
<dbReference type="InterPro" id="IPR004195">
    <property type="entry name" value="Head_decoration_D"/>
</dbReference>
<dbReference type="RefSeq" id="WP_140455991.1">
    <property type="nucleotide sequence ID" value="NZ_VFRP01000033.1"/>
</dbReference>
<gene>
    <name evidence="1" type="ORF">FJM51_20475</name>
</gene>
<dbReference type="Pfam" id="PF02924">
    <property type="entry name" value="HDPD"/>
    <property type="match status" value="1"/>
</dbReference>
<protein>
    <submittedName>
        <fullName evidence="1">Head decoration protein</fullName>
    </submittedName>
</protein>
<dbReference type="OrthoDB" id="7358956at2"/>
<evidence type="ECO:0000313" key="2">
    <source>
        <dbReference type="Proteomes" id="UP000319255"/>
    </source>
</evidence>
<dbReference type="Proteomes" id="UP000319255">
    <property type="component" value="Unassembled WGS sequence"/>
</dbReference>
<comment type="caution">
    <text evidence="1">The sequence shown here is derived from an EMBL/GenBank/DDBJ whole genome shotgun (WGS) entry which is preliminary data.</text>
</comment>
<organism evidence="1 2">
    <name type="scientific">Amaricoccus solimangrovi</name>
    <dbReference type="NCBI Taxonomy" id="2589815"/>
    <lineage>
        <taxon>Bacteria</taxon>
        <taxon>Pseudomonadati</taxon>
        <taxon>Pseudomonadota</taxon>
        <taxon>Alphaproteobacteria</taxon>
        <taxon>Rhodobacterales</taxon>
        <taxon>Paracoccaceae</taxon>
        <taxon>Amaricoccus</taxon>
    </lineage>
</organism>
<reference evidence="1 2" key="1">
    <citation type="submission" date="2019-06" db="EMBL/GenBank/DDBJ databases">
        <title>A novel bacterium of genus Amaricoccus, isolated from marine sediment.</title>
        <authorList>
            <person name="Huang H."/>
            <person name="Mo K."/>
            <person name="Hu Y."/>
        </authorList>
    </citation>
    <scope>NUCLEOTIDE SEQUENCE [LARGE SCALE GENOMIC DNA]</scope>
    <source>
        <strain evidence="1 2">HB172011</strain>
    </source>
</reference>
<evidence type="ECO:0000313" key="1">
    <source>
        <dbReference type="EMBL" id="TPE47233.1"/>
    </source>
</evidence>
<keyword evidence="2" id="KW-1185">Reference proteome</keyword>
<name>A0A501WBC3_9RHOB</name>
<dbReference type="AlphaFoldDB" id="A0A501WBC3"/>
<dbReference type="EMBL" id="VFRP01000033">
    <property type="protein sequence ID" value="TPE47233.1"/>
    <property type="molecule type" value="Genomic_DNA"/>
</dbReference>
<accession>A0A501WBC3</accession>
<sequence>MATLTEGNYLGDLIRYEADNRYSREEITVASGADLTVGAVLGIVTASGKYALSAPGASDGSETPVAVLVTTAAAASADARAVALVREAKLNRSALIFHSSIDTVGERNAAVTALRAVGIVAD</sequence>
<dbReference type="Gene3D" id="2.40.300.10">
    <property type="entry name" value="Head decoration protein D"/>
    <property type="match status" value="1"/>
</dbReference>